<dbReference type="PROSITE" id="PS50041">
    <property type="entry name" value="C_TYPE_LECTIN_2"/>
    <property type="match status" value="1"/>
</dbReference>
<organism evidence="4 5">
    <name type="scientific">Pleurodeles waltl</name>
    <name type="common">Iberian ribbed newt</name>
    <dbReference type="NCBI Taxonomy" id="8319"/>
    <lineage>
        <taxon>Eukaryota</taxon>
        <taxon>Metazoa</taxon>
        <taxon>Chordata</taxon>
        <taxon>Craniata</taxon>
        <taxon>Vertebrata</taxon>
        <taxon>Euteleostomi</taxon>
        <taxon>Amphibia</taxon>
        <taxon>Batrachia</taxon>
        <taxon>Caudata</taxon>
        <taxon>Salamandroidea</taxon>
        <taxon>Salamandridae</taxon>
        <taxon>Pleurodelinae</taxon>
        <taxon>Pleurodeles</taxon>
    </lineage>
</organism>
<feature type="domain" description="C-type lectin" evidence="3">
    <location>
        <begin position="363"/>
        <end position="461"/>
    </location>
</feature>
<sequence>MSERGVAQTEGEVFRRGVAQTKGEVTKRWVTEERVVADLGLEESDIDKEKHLIKLKNESETTQWKVGFNLLTVAVLEVGKALWDRECPLEDRAQLWETLQQWVLNQLLTREQPSEEDCTWLKEELDPGEQDPSAQDHLWCELSSLFRALKDLLTSTATLSNLAPSWKGPRLLPLLRPGLRWASYTSFTAQEREDHRRLYQLLGEVSEKLSARALGDLSTLTNELKQLTDQCHEQTTEVEDRARWTLARKRPDLRRDETRLHIPPEGDRLLPTRTSESDCTQSRDIEEGRRSWLRSLQQKWTDWKLGHQSNARFWPRIAMALTLIYLITIAVIIFNSLSGPSAVILRNYNGCYRTDWTPSMNKYFWNKEETDWDTSSRLCQEKNGTLAVLHDESQVIELLEEYGRRYPWIGLHKLEEEFQWVDGTSWNSTVFPLNGYGDCVYLRKDVFSVNECSMRRSSLCRRKPCD</sequence>
<dbReference type="AlphaFoldDB" id="A0AAV7P4Z1"/>
<feature type="coiled-coil region" evidence="1">
    <location>
        <begin position="210"/>
        <end position="237"/>
    </location>
</feature>
<dbReference type="EMBL" id="JANPWB010000011">
    <property type="protein sequence ID" value="KAJ1121924.1"/>
    <property type="molecule type" value="Genomic_DNA"/>
</dbReference>
<dbReference type="PANTHER" id="PTHR47498">
    <property type="entry name" value="C-TYPE LECTIN DOMAIN FAMILY 2 MEMBER L"/>
    <property type="match status" value="1"/>
</dbReference>
<evidence type="ECO:0000256" key="2">
    <source>
        <dbReference type="SAM" id="Phobius"/>
    </source>
</evidence>
<dbReference type="CDD" id="cd00037">
    <property type="entry name" value="CLECT"/>
    <property type="match status" value="1"/>
</dbReference>
<keyword evidence="2" id="KW-1133">Transmembrane helix</keyword>
<proteinExistence type="predicted"/>
<dbReference type="PANTHER" id="PTHR47498:SF1">
    <property type="entry name" value="C-TYPE LECTIN DOMAIN FAMILY 2 MEMBER L"/>
    <property type="match status" value="1"/>
</dbReference>
<dbReference type="SMART" id="SM00034">
    <property type="entry name" value="CLECT"/>
    <property type="match status" value="1"/>
</dbReference>
<keyword evidence="2" id="KW-0812">Transmembrane</keyword>
<reference evidence="4" key="1">
    <citation type="journal article" date="2022" name="bioRxiv">
        <title>Sequencing and chromosome-scale assembly of the giantPleurodeles waltlgenome.</title>
        <authorList>
            <person name="Brown T."/>
            <person name="Elewa A."/>
            <person name="Iarovenko S."/>
            <person name="Subramanian E."/>
            <person name="Araus A.J."/>
            <person name="Petzold A."/>
            <person name="Susuki M."/>
            <person name="Suzuki K.-i.T."/>
            <person name="Hayashi T."/>
            <person name="Toyoda A."/>
            <person name="Oliveira C."/>
            <person name="Osipova E."/>
            <person name="Leigh N.D."/>
            <person name="Simon A."/>
            <person name="Yun M.H."/>
        </authorList>
    </citation>
    <scope>NUCLEOTIDE SEQUENCE</scope>
    <source>
        <strain evidence="4">20211129_DDA</strain>
        <tissue evidence="4">Liver</tissue>
    </source>
</reference>
<evidence type="ECO:0000313" key="5">
    <source>
        <dbReference type="Proteomes" id="UP001066276"/>
    </source>
</evidence>
<evidence type="ECO:0000256" key="1">
    <source>
        <dbReference type="SAM" id="Coils"/>
    </source>
</evidence>
<gene>
    <name evidence="4" type="ORF">NDU88_000432</name>
</gene>
<feature type="transmembrane region" description="Helical" evidence="2">
    <location>
        <begin position="313"/>
        <end position="337"/>
    </location>
</feature>
<evidence type="ECO:0000313" key="4">
    <source>
        <dbReference type="EMBL" id="KAJ1121924.1"/>
    </source>
</evidence>
<dbReference type="Pfam" id="PF00059">
    <property type="entry name" value="Lectin_C"/>
    <property type="match status" value="1"/>
</dbReference>
<keyword evidence="5" id="KW-1185">Reference proteome</keyword>
<keyword evidence="1" id="KW-0175">Coiled coil</keyword>
<dbReference type="InterPro" id="IPR016187">
    <property type="entry name" value="CTDL_fold"/>
</dbReference>
<dbReference type="SUPFAM" id="SSF56436">
    <property type="entry name" value="C-type lectin-like"/>
    <property type="match status" value="1"/>
</dbReference>
<dbReference type="Gene3D" id="3.10.100.10">
    <property type="entry name" value="Mannose-Binding Protein A, subunit A"/>
    <property type="match status" value="1"/>
</dbReference>
<dbReference type="Proteomes" id="UP001066276">
    <property type="component" value="Chromosome 7"/>
</dbReference>
<dbReference type="InterPro" id="IPR016186">
    <property type="entry name" value="C-type_lectin-like/link_sf"/>
</dbReference>
<dbReference type="InterPro" id="IPR001304">
    <property type="entry name" value="C-type_lectin-like"/>
</dbReference>
<evidence type="ECO:0000259" key="3">
    <source>
        <dbReference type="PROSITE" id="PS50041"/>
    </source>
</evidence>
<name>A0AAV7P4Z1_PLEWA</name>
<comment type="caution">
    <text evidence="4">The sequence shown here is derived from an EMBL/GenBank/DDBJ whole genome shotgun (WGS) entry which is preliminary data.</text>
</comment>
<protein>
    <recommendedName>
        <fullName evidence="3">C-type lectin domain-containing protein</fullName>
    </recommendedName>
</protein>
<accession>A0AAV7P4Z1</accession>
<keyword evidence="2" id="KW-0472">Membrane</keyword>